<keyword evidence="2" id="KW-1185">Reference proteome</keyword>
<protein>
    <submittedName>
        <fullName evidence="1">7842_t:CDS:1</fullName>
    </submittedName>
</protein>
<sequence>MGDPLDCDDDKKDYYTGEPRTHHKFYFPDGNIVFQVEKAIFKVYRYTLSKHSTVIRDLFSLPETTSDKDGTDEKPLVFVDDSVKGWETFLKLRRDPIQLIDVFSGDNLDHVFPLVVKYSMEEIEQSILKRLDTCSSVEDATNLIVISQMLNSDQLYQKAKAVLVGHNDSLRLEQANRIGAIATYGVMAARQVRNQEKILDSLVLNDEFYRLLRTLGARWKYSEGFGLTRKKFESTGVGDTRRCKVAPNLFTTKLFLGSEHDLCNFNSQTHGG</sequence>
<name>A0ACA9NPL4_9GLOM</name>
<dbReference type="Proteomes" id="UP000789525">
    <property type="component" value="Unassembled WGS sequence"/>
</dbReference>
<dbReference type="EMBL" id="CAJVPT010023900">
    <property type="protein sequence ID" value="CAG8667802.1"/>
    <property type="molecule type" value="Genomic_DNA"/>
</dbReference>
<proteinExistence type="predicted"/>
<evidence type="ECO:0000313" key="2">
    <source>
        <dbReference type="Proteomes" id="UP000789525"/>
    </source>
</evidence>
<feature type="non-terminal residue" evidence="1">
    <location>
        <position position="272"/>
    </location>
</feature>
<gene>
    <name evidence="1" type="ORF">ACOLOM_LOCUS8834</name>
</gene>
<evidence type="ECO:0000313" key="1">
    <source>
        <dbReference type="EMBL" id="CAG8667802.1"/>
    </source>
</evidence>
<comment type="caution">
    <text evidence="1">The sequence shown here is derived from an EMBL/GenBank/DDBJ whole genome shotgun (WGS) entry which is preliminary data.</text>
</comment>
<reference evidence="1" key="1">
    <citation type="submission" date="2021-06" db="EMBL/GenBank/DDBJ databases">
        <authorList>
            <person name="Kallberg Y."/>
            <person name="Tangrot J."/>
            <person name="Rosling A."/>
        </authorList>
    </citation>
    <scope>NUCLEOTIDE SEQUENCE</scope>
    <source>
        <strain evidence="1">CL356</strain>
    </source>
</reference>
<accession>A0ACA9NPL4</accession>
<organism evidence="1 2">
    <name type="scientific">Acaulospora colombiana</name>
    <dbReference type="NCBI Taxonomy" id="27376"/>
    <lineage>
        <taxon>Eukaryota</taxon>
        <taxon>Fungi</taxon>
        <taxon>Fungi incertae sedis</taxon>
        <taxon>Mucoromycota</taxon>
        <taxon>Glomeromycotina</taxon>
        <taxon>Glomeromycetes</taxon>
        <taxon>Diversisporales</taxon>
        <taxon>Acaulosporaceae</taxon>
        <taxon>Acaulospora</taxon>
    </lineage>
</organism>